<dbReference type="EMBL" id="BLXT01000977">
    <property type="protein sequence ID" value="GFN82298.1"/>
    <property type="molecule type" value="Genomic_DNA"/>
</dbReference>
<comment type="caution">
    <text evidence="1">The sequence shown here is derived from an EMBL/GenBank/DDBJ whole genome shotgun (WGS) entry which is preliminary data.</text>
</comment>
<name>A0AAV3YJS9_9GAST</name>
<dbReference type="AlphaFoldDB" id="A0AAV3YJS9"/>
<evidence type="ECO:0000313" key="2">
    <source>
        <dbReference type="Proteomes" id="UP000735302"/>
    </source>
</evidence>
<dbReference type="Proteomes" id="UP000735302">
    <property type="component" value="Unassembled WGS sequence"/>
</dbReference>
<gene>
    <name evidence="1" type="ORF">PoB_000880400</name>
</gene>
<keyword evidence="2" id="KW-1185">Reference proteome</keyword>
<protein>
    <submittedName>
        <fullName evidence="1">Uncharacterized protein</fullName>
    </submittedName>
</protein>
<proteinExistence type="predicted"/>
<evidence type="ECO:0000313" key="1">
    <source>
        <dbReference type="EMBL" id="GFN82298.1"/>
    </source>
</evidence>
<accession>A0AAV3YJS9</accession>
<sequence length="206" mass="23017">MNTVEMELKEFIALCTDLAIVFNTTDREGLCGQVSRQLGLYARLVNISATDQATLQRQLLNLRHTGSPSIWVDGVSVFRCTQARKPGTLHILPSVSHQTLSACVIIVSNRHLEQTRGFSDETHTFSKGSLTQKLGYLMKIFKSQEIQGLDESGIDDADNFFSLYVGNWNDRISAMEQRQASLLREKGLTSSDRYHAAKMSRSCTAL</sequence>
<organism evidence="1 2">
    <name type="scientific">Plakobranchus ocellatus</name>
    <dbReference type="NCBI Taxonomy" id="259542"/>
    <lineage>
        <taxon>Eukaryota</taxon>
        <taxon>Metazoa</taxon>
        <taxon>Spiralia</taxon>
        <taxon>Lophotrochozoa</taxon>
        <taxon>Mollusca</taxon>
        <taxon>Gastropoda</taxon>
        <taxon>Heterobranchia</taxon>
        <taxon>Euthyneura</taxon>
        <taxon>Panpulmonata</taxon>
        <taxon>Sacoglossa</taxon>
        <taxon>Placobranchoidea</taxon>
        <taxon>Plakobranchidae</taxon>
        <taxon>Plakobranchus</taxon>
    </lineage>
</organism>
<reference evidence="1 2" key="1">
    <citation type="journal article" date="2021" name="Elife">
        <title>Chloroplast acquisition without the gene transfer in kleptoplastic sea slugs, Plakobranchus ocellatus.</title>
        <authorList>
            <person name="Maeda T."/>
            <person name="Takahashi S."/>
            <person name="Yoshida T."/>
            <person name="Shimamura S."/>
            <person name="Takaki Y."/>
            <person name="Nagai Y."/>
            <person name="Toyoda A."/>
            <person name="Suzuki Y."/>
            <person name="Arimoto A."/>
            <person name="Ishii H."/>
            <person name="Satoh N."/>
            <person name="Nishiyama T."/>
            <person name="Hasebe M."/>
            <person name="Maruyama T."/>
            <person name="Minagawa J."/>
            <person name="Obokata J."/>
            <person name="Shigenobu S."/>
        </authorList>
    </citation>
    <scope>NUCLEOTIDE SEQUENCE [LARGE SCALE GENOMIC DNA]</scope>
</reference>